<dbReference type="EMBL" id="CAFBPA010000248">
    <property type="protein sequence ID" value="CAB5017214.1"/>
    <property type="molecule type" value="Genomic_DNA"/>
</dbReference>
<feature type="transmembrane region" description="Helical" evidence="1">
    <location>
        <begin position="7"/>
        <end position="31"/>
    </location>
</feature>
<keyword evidence="1" id="KW-0472">Membrane</keyword>
<sequence>MTTSNKAFVVAVISAIVCPLLFFAEVVAVMLADMITYEPGNPLIIKIASVVVVVLICAVAVALPVTAFVMGKRARNFIRLSDTPIAGASKALTAQVIAGVVFAGVVIVQIFVILWAAGVCSLDGCS</sequence>
<protein>
    <submittedName>
        <fullName evidence="2">Unannotated protein</fullName>
    </submittedName>
</protein>
<accession>A0A6J7QSX2</accession>
<name>A0A6J7QSX2_9ZZZZ</name>
<feature type="transmembrane region" description="Helical" evidence="1">
    <location>
        <begin position="43"/>
        <end position="70"/>
    </location>
</feature>
<keyword evidence="1" id="KW-0812">Transmembrane</keyword>
<reference evidence="2" key="1">
    <citation type="submission" date="2020-05" db="EMBL/GenBank/DDBJ databases">
        <authorList>
            <person name="Chiriac C."/>
            <person name="Salcher M."/>
            <person name="Ghai R."/>
            <person name="Kavagutti S V."/>
        </authorList>
    </citation>
    <scope>NUCLEOTIDE SEQUENCE</scope>
</reference>
<evidence type="ECO:0000256" key="1">
    <source>
        <dbReference type="SAM" id="Phobius"/>
    </source>
</evidence>
<gene>
    <name evidence="2" type="ORF">UFOPK4043_01376</name>
</gene>
<dbReference type="AlphaFoldDB" id="A0A6J7QSX2"/>
<organism evidence="2">
    <name type="scientific">freshwater metagenome</name>
    <dbReference type="NCBI Taxonomy" id="449393"/>
    <lineage>
        <taxon>unclassified sequences</taxon>
        <taxon>metagenomes</taxon>
        <taxon>ecological metagenomes</taxon>
    </lineage>
</organism>
<proteinExistence type="predicted"/>
<evidence type="ECO:0000313" key="2">
    <source>
        <dbReference type="EMBL" id="CAB5017214.1"/>
    </source>
</evidence>
<feature type="transmembrane region" description="Helical" evidence="1">
    <location>
        <begin position="91"/>
        <end position="117"/>
    </location>
</feature>
<keyword evidence="1" id="KW-1133">Transmembrane helix</keyword>